<evidence type="ECO:0000313" key="4">
    <source>
        <dbReference type="Proteomes" id="UP000008073"/>
    </source>
</evidence>
<dbReference type="Proteomes" id="UP000008073">
    <property type="component" value="Unassembled WGS sequence"/>
</dbReference>
<dbReference type="GO" id="GO:0005739">
    <property type="term" value="C:mitochondrion"/>
    <property type="evidence" value="ECO:0007669"/>
    <property type="project" value="TreeGrafter"/>
</dbReference>
<evidence type="ECO:0000313" key="3">
    <source>
        <dbReference type="EMBL" id="EEU09090.1"/>
    </source>
</evidence>
<name>C7GJ63_YEAS2</name>
<dbReference type="EMBL" id="ACFL01000007">
    <property type="protein sequence ID" value="EEU09090.1"/>
    <property type="molecule type" value="Genomic_DNA"/>
</dbReference>
<accession>C7GJ63</accession>
<reference evidence="3 4" key="1">
    <citation type="journal article" date="2009" name="Genome Res.">
        <title>Genome structure of a Saccharomyces cerevisiae strain widely used in bioethanol production.</title>
        <authorList>
            <person name="Argueso J.L."/>
            <person name="Carazzolle M.F."/>
            <person name="Mieczkowski P.A."/>
            <person name="Duarte F.M."/>
            <person name="Netto O.V."/>
            <person name="Missawa S.K."/>
            <person name="Galzerani F."/>
            <person name="Costa G.G."/>
            <person name="Vidal R.O."/>
            <person name="Noronha M.F."/>
            <person name="Dominska M."/>
            <person name="Andrietta M.G."/>
            <person name="Andrietta S.R."/>
            <person name="Cunha A.F."/>
            <person name="Gomes L.H."/>
            <person name="Tavares F.C."/>
            <person name="Alcarde A.R."/>
            <person name="Dietrich F.S."/>
            <person name="McCusker J.H."/>
            <person name="Petes T.D."/>
            <person name="Pereira G.A."/>
        </authorList>
    </citation>
    <scope>NUCLEOTIDE SEQUENCE [LARGE SCALE GENOMIC DNA]</scope>
    <source>
        <strain evidence="3 4">JAY291</strain>
    </source>
</reference>
<sequence>MSFLKFAYRNSWRYYSKSTRHFHKIPIRQFIIPTSIAFYLTQNSFPKQNCLIYNDSLKPDPKGDTFEMGLYVSSEKELQEKLKSFRSAKITESRNKLIRYLRIFWFGFNDNIVEPVCTILRFLEISAIFLPLLLLYPISWFGHKLKITDTNITETRGSLIWCQLLRKALELAGPSFIKLGQWAGSRTDIFSHALCHELGKLHSNVTAHSLSFTLEKLSQALKVDKIEDAFDEFNRTPIGVGSIAQVYVGELSQKYIDKYDNIQIGKDGNRWCAIKILHPNVRSQIRRDLKIMKFCADAINWIPTMEWLSLPSEVDQFSILMNIQLDLRIEALNLERFNENFKNSIQVKFPKPFLPLSNRDVMFEEHVYGLSMEKFLSTKKQINDVELCKKVSDPFVDAFLQMLILDDFVHADLHPGNVIIRFVKTNKYGTNIISSELESYRITHDLRKKIEEDQDQDFVGKLKSVLTNYTPQICFIDTGIITELNEKNRINFIALFNALARFDGYRAGELMIERSRTPETAIDKEVFAFKVEKLVDKVKQRTFTLGTVSIGDLLDQMLSMVRSHHVRMESDFVSVVVAILLLEGIGRQLDPNLDLFERFSLPILREFGFKREAKSLLKDASTLSMLKIWVGLEVRQLMHLSMKQIYDLVRTDQLCPNY</sequence>
<comment type="caution">
    <text evidence="3">The sequence shown here is derived from an EMBL/GenBank/DDBJ whole genome shotgun (WGS) entry which is preliminary data.</text>
</comment>
<dbReference type="PANTHER" id="PTHR45890">
    <property type="entry name" value="AARF DOMAIN CONTAINING KINASE 2 (PREDICTED)"/>
    <property type="match status" value="1"/>
</dbReference>
<evidence type="ECO:0000256" key="1">
    <source>
        <dbReference type="ARBA" id="ARBA00009670"/>
    </source>
</evidence>
<dbReference type="InterPro" id="IPR011009">
    <property type="entry name" value="Kinase-like_dom_sf"/>
</dbReference>
<proteinExistence type="inferred from homology"/>
<dbReference type="SUPFAM" id="SSF56112">
    <property type="entry name" value="Protein kinase-like (PK-like)"/>
    <property type="match status" value="1"/>
</dbReference>
<dbReference type="Pfam" id="PF03109">
    <property type="entry name" value="ABC1"/>
    <property type="match status" value="1"/>
</dbReference>
<organism evidence="3 4">
    <name type="scientific">Saccharomyces cerevisiae (strain JAY291)</name>
    <name type="common">Baker's yeast</name>
    <dbReference type="NCBI Taxonomy" id="574961"/>
    <lineage>
        <taxon>Eukaryota</taxon>
        <taxon>Fungi</taxon>
        <taxon>Dikarya</taxon>
        <taxon>Ascomycota</taxon>
        <taxon>Saccharomycotina</taxon>
        <taxon>Saccharomycetes</taxon>
        <taxon>Saccharomycetales</taxon>
        <taxon>Saccharomycetaceae</taxon>
        <taxon>Saccharomyces</taxon>
    </lineage>
</organism>
<feature type="domain" description="ABC1 atypical kinase-like" evidence="2">
    <location>
        <begin position="215"/>
        <end position="506"/>
    </location>
</feature>
<dbReference type="PANTHER" id="PTHR45890:SF1">
    <property type="entry name" value="AARF DOMAIN CONTAINING KINASE 2"/>
    <property type="match status" value="1"/>
</dbReference>
<gene>
    <name evidence="3" type="ORF">C1Q_00201</name>
</gene>
<evidence type="ECO:0000259" key="2">
    <source>
        <dbReference type="Pfam" id="PF03109"/>
    </source>
</evidence>
<dbReference type="AlphaFoldDB" id="C7GJ63"/>
<dbReference type="OrthoDB" id="1290869at2759"/>
<comment type="similarity">
    <text evidence="1">Belongs to the protein kinase superfamily. ADCK protein kinase family.</text>
</comment>
<dbReference type="InterPro" id="IPR044095">
    <property type="entry name" value="ADCK2_dom"/>
</dbReference>
<dbReference type="InterPro" id="IPR004147">
    <property type="entry name" value="ABC1_dom"/>
</dbReference>
<dbReference type="InterPro" id="IPR052402">
    <property type="entry name" value="ADCK_kinase"/>
</dbReference>
<dbReference type="CDD" id="cd13971">
    <property type="entry name" value="ADCK2-like"/>
    <property type="match status" value="1"/>
</dbReference>
<protein>
    <submittedName>
        <fullName evidence="3">YPL109C-like protein</fullName>
    </submittedName>
</protein>